<dbReference type="EMBL" id="OKRB01000030">
    <property type="protein sequence ID" value="SPE18044.1"/>
    <property type="molecule type" value="Genomic_DNA"/>
</dbReference>
<dbReference type="SUPFAM" id="SSF47336">
    <property type="entry name" value="ACP-like"/>
    <property type="match status" value="1"/>
</dbReference>
<evidence type="ECO:0000313" key="2">
    <source>
        <dbReference type="Proteomes" id="UP000239735"/>
    </source>
</evidence>
<accession>A0A2N9L4R1</accession>
<dbReference type="Proteomes" id="UP000239735">
    <property type="component" value="Unassembled WGS sequence"/>
</dbReference>
<protein>
    <recommendedName>
        <fullName evidence="3">Carrier domain-containing protein</fullName>
    </recommendedName>
</protein>
<dbReference type="AlphaFoldDB" id="A0A2N9L4R1"/>
<sequence>MAEKQNRMSRDAFLLEIDEILGLCPGTLKGEEKLEELHNWDSTALIGVIVLAESASERHISPDQVVNCSTVADLVSLAGVDDRSS</sequence>
<proteinExistence type="predicted"/>
<gene>
    <name evidence="1" type="ORF">SBA5_1250007</name>
</gene>
<organism evidence="1 2">
    <name type="scientific">Candidatus Sulfuritelmatomonas gaucii</name>
    <dbReference type="NCBI Taxonomy" id="2043161"/>
    <lineage>
        <taxon>Bacteria</taxon>
        <taxon>Pseudomonadati</taxon>
        <taxon>Acidobacteriota</taxon>
        <taxon>Terriglobia</taxon>
        <taxon>Terriglobales</taxon>
        <taxon>Acidobacteriaceae</taxon>
        <taxon>Candidatus Sulfuritelmatomonas</taxon>
    </lineage>
</organism>
<evidence type="ECO:0000313" key="1">
    <source>
        <dbReference type="EMBL" id="SPE18044.1"/>
    </source>
</evidence>
<name>A0A2N9L4R1_9BACT</name>
<evidence type="ECO:0008006" key="3">
    <source>
        <dbReference type="Google" id="ProtNLM"/>
    </source>
</evidence>
<reference evidence="2" key="1">
    <citation type="submission" date="2018-02" db="EMBL/GenBank/DDBJ databases">
        <authorList>
            <person name="Hausmann B."/>
        </authorList>
    </citation>
    <scope>NUCLEOTIDE SEQUENCE [LARGE SCALE GENOMIC DNA]</scope>
    <source>
        <strain evidence="2">Peat soil MAG SbA5</strain>
    </source>
</reference>
<dbReference type="Gene3D" id="1.10.1200.10">
    <property type="entry name" value="ACP-like"/>
    <property type="match status" value="1"/>
</dbReference>
<dbReference type="InterPro" id="IPR036736">
    <property type="entry name" value="ACP-like_sf"/>
</dbReference>
<dbReference type="OrthoDB" id="7173746at2"/>